<evidence type="ECO:0000313" key="1">
    <source>
        <dbReference type="EMBL" id="KAK2184581.1"/>
    </source>
</evidence>
<dbReference type="AlphaFoldDB" id="A0AAD9UCT4"/>
<reference evidence="1" key="1">
    <citation type="journal article" date="2023" name="Mol. Biol. Evol.">
        <title>Third-Generation Sequencing Reveals the Adaptive Role of the Epigenome in Three Deep-Sea Polychaetes.</title>
        <authorList>
            <person name="Perez M."/>
            <person name="Aroh O."/>
            <person name="Sun Y."/>
            <person name="Lan Y."/>
            <person name="Juniper S.K."/>
            <person name="Young C.R."/>
            <person name="Angers B."/>
            <person name="Qian P.Y."/>
        </authorList>
    </citation>
    <scope>NUCLEOTIDE SEQUENCE</scope>
    <source>
        <strain evidence="1">R07B-5</strain>
    </source>
</reference>
<gene>
    <name evidence="1" type="ORF">NP493_260g04011</name>
</gene>
<dbReference type="EMBL" id="JAODUO010000260">
    <property type="protein sequence ID" value="KAK2184581.1"/>
    <property type="molecule type" value="Genomic_DNA"/>
</dbReference>
<evidence type="ECO:0000313" key="2">
    <source>
        <dbReference type="Proteomes" id="UP001209878"/>
    </source>
</evidence>
<dbReference type="Proteomes" id="UP001209878">
    <property type="component" value="Unassembled WGS sequence"/>
</dbReference>
<organism evidence="1 2">
    <name type="scientific">Ridgeia piscesae</name>
    <name type="common">Tubeworm</name>
    <dbReference type="NCBI Taxonomy" id="27915"/>
    <lineage>
        <taxon>Eukaryota</taxon>
        <taxon>Metazoa</taxon>
        <taxon>Spiralia</taxon>
        <taxon>Lophotrochozoa</taxon>
        <taxon>Annelida</taxon>
        <taxon>Polychaeta</taxon>
        <taxon>Sedentaria</taxon>
        <taxon>Canalipalpata</taxon>
        <taxon>Sabellida</taxon>
        <taxon>Siboglinidae</taxon>
        <taxon>Ridgeia</taxon>
    </lineage>
</organism>
<comment type="caution">
    <text evidence="1">The sequence shown here is derived from an EMBL/GenBank/DDBJ whole genome shotgun (WGS) entry which is preliminary data.</text>
</comment>
<protein>
    <submittedName>
        <fullName evidence="1">Uncharacterized protein</fullName>
    </submittedName>
</protein>
<keyword evidence="2" id="KW-1185">Reference proteome</keyword>
<proteinExistence type="predicted"/>
<name>A0AAD9UCT4_RIDPI</name>
<accession>A0AAD9UCT4</accession>
<sequence>MLQRPAADCGKVTRRVQRTGNNRMLLPMDTGCMEKSAGFWPALGVVLIGVPRRRGNMHLCKEALPVYRLVPLLFTEVQLVPIASLFVSERRLVRRK</sequence>